<comment type="caution">
    <text evidence="1">The sequence shown here is derived from an EMBL/GenBank/DDBJ whole genome shotgun (WGS) entry which is preliminary data.</text>
</comment>
<keyword evidence="2" id="KW-1185">Reference proteome</keyword>
<organism evidence="1 2">
    <name type="scientific">Bondarzewia mesenterica</name>
    <dbReference type="NCBI Taxonomy" id="1095465"/>
    <lineage>
        <taxon>Eukaryota</taxon>
        <taxon>Fungi</taxon>
        <taxon>Dikarya</taxon>
        <taxon>Basidiomycota</taxon>
        <taxon>Agaricomycotina</taxon>
        <taxon>Agaricomycetes</taxon>
        <taxon>Russulales</taxon>
        <taxon>Bondarzewiaceae</taxon>
        <taxon>Bondarzewia</taxon>
    </lineage>
</organism>
<accession>A0A4S4LPF7</accession>
<dbReference type="EMBL" id="SGPL01000299">
    <property type="protein sequence ID" value="THH14142.1"/>
    <property type="molecule type" value="Genomic_DNA"/>
</dbReference>
<proteinExistence type="predicted"/>
<evidence type="ECO:0000313" key="2">
    <source>
        <dbReference type="Proteomes" id="UP000310158"/>
    </source>
</evidence>
<dbReference type="Proteomes" id="UP000310158">
    <property type="component" value="Unassembled WGS sequence"/>
</dbReference>
<evidence type="ECO:0000313" key="1">
    <source>
        <dbReference type="EMBL" id="THH14142.1"/>
    </source>
</evidence>
<name>A0A4S4LPF7_9AGAM</name>
<dbReference type="AlphaFoldDB" id="A0A4S4LPF7"/>
<sequence length="198" mass="21110">MSNDFIHPMISLVTDLQLSGNNGASAHVNTKSPGIIIRFGVRSAGPARSNTSKRYAITFNASNATRGVGTFRTNGISRMVPDGDVPMWVKSIQPEPEPLRKSAVNPSREDLLFSLPSRAPAHLWWLATSRGHDCVEIQKMCVRAAARSQPVPGVAISASTAHAAQGGGGEFVATAGAMDMTFCHISNFIIVFEGPIHS</sequence>
<protein>
    <submittedName>
        <fullName evidence="1">Uncharacterized protein</fullName>
    </submittedName>
</protein>
<reference evidence="1 2" key="1">
    <citation type="submission" date="2019-02" db="EMBL/GenBank/DDBJ databases">
        <title>Genome sequencing of the rare red list fungi Bondarzewia mesenterica.</title>
        <authorList>
            <person name="Buettner E."/>
            <person name="Kellner H."/>
        </authorList>
    </citation>
    <scope>NUCLEOTIDE SEQUENCE [LARGE SCALE GENOMIC DNA]</scope>
    <source>
        <strain evidence="1 2">DSM 108281</strain>
    </source>
</reference>
<gene>
    <name evidence="1" type="ORF">EW146_g6156</name>
</gene>